<dbReference type="InterPro" id="IPR022085">
    <property type="entry name" value="OpdG"/>
</dbReference>
<sequence>MSTSSPSLLYTSACSKIQDFPKRLSNQPLEKKELDLRETWGLSIQAAITGTSTDQERHRLVTEIVSARNLGSLGPNGMTADGQIMSGLPFLFECVNFVYSGEAMTLRQHERIHLAAFTAMLVAAGVRADELGFFALSVLRETLETTIDRNRESDRSMSKLLPVAVAWFDFAGHELAVFSGGDGHKPRSGVEISLATVGPLAHKKGVLERGFSTERWQFWRQRLQQLSGIDTKTIKEPVLRCMASMDKWSKDAGVVVE</sequence>
<keyword evidence="2" id="KW-1185">Reference proteome</keyword>
<comment type="caution">
    <text evidence="1">The sequence shown here is derived from an EMBL/GenBank/DDBJ whole genome shotgun (WGS) entry which is preliminary data.</text>
</comment>
<dbReference type="EMBL" id="JAFEKC020000022">
    <property type="protein sequence ID" value="KAK0507858.1"/>
    <property type="molecule type" value="Genomic_DNA"/>
</dbReference>
<dbReference type="PANTHER" id="PTHR38797:SF4">
    <property type="entry name" value="NUCLEAR PORE COMPLEX PROTEIN NUP85"/>
    <property type="match status" value="1"/>
</dbReference>
<name>A0AA39QRJ7_9LECA</name>
<dbReference type="AlphaFoldDB" id="A0AA39QRJ7"/>
<dbReference type="Proteomes" id="UP001166286">
    <property type="component" value="Unassembled WGS sequence"/>
</dbReference>
<reference evidence="1" key="1">
    <citation type="submission" date="2023-03" db="EMBL/GenBank/DDBJ databases">
        <title>Complete genome of Cladonia borealis.</title>
        <authorList>
            <person name="Park H."/>
        </authorList>
    </citation>
    <scope>NUCLEOTIDE SEQUENCE</scope>
    <source>
        <strain evidence="1">ANT050790</strain>
    </source>
</reference>
<dbReference type="InterPro" id="IPR053204">
    <property type="entry name" value="Oxopyrrolidines_Biosynth-assoc"/>
</dbReference>
<organism evidence="1 2">
    <name type="scientific">Cladonia borealis</name>
    <dbReference type="NCBI Taxonomy" id="184061"/>
    <lineage>
        <taxon>Eukaryota</taxon>
        <taxon>Fungi</taxon>
        <taxon>Dikarya</taxon>
        <taxon>Ascomycota</taxon>
        <taxon>Pezizomycotina</taxon>
        <taxon>Lecanoromycetes</taxon>
        <taxon>OSLEUM clade</taxon>
        <taxon>Lecanoromycetidae</taxon>
        <taxon>Lecanorales</taxon>
        <taxon>Lecanorineae</taxon>
        <taxon>Cladoniaceae</taxon>
        <taxon>Cladonia</taxon>
    </lineage>
</organism>
<dbReference type="Pfam" id="PF12311">
    <property type="entry name" value="DUF3632"/>
    <property type="match status" value="1"/>
</dbReference>
<accession>A0AA39QRJ7</accession>
<gene>
    <name evidence="1" type="ORF">JMJ35_009747</name>
</gene>
<proteinExistence type="predicted"/>
<evidence type="ECO:0000313" key="2">
    <source>
        <dbReference type="Proteomes" id="UP001166286"/>
    </source>
</evidence>
<evidence type="ECO:0000313" key="1">
    <source>
        <dbReference type="EMBL" id="KAK0507858.1"/>
    </source>
</evidence>
<protein>
    <submittedName>
        <fullName evidence="1">Uncharacterized protein</fullName>
    </submittedName>
</protein>
<dbReference type="PANTHER" id="PTHR38797">
    <property type="entry name" value="NUCLEAR PORE COMPLEX PROTEIN NUP85-RELATED"/>
    <property type="match status" value="1"/>
</dbReference>